<feature type="transmembrane region" description="Helical" evidence="6">
    <location>
        <begin position="102"/>
        <end position="120"/>
    </location>
</feature>
<evidence type="ECO:0000256" key="6">
    <source>
        <dbReference type="SAM" id="Phobius"/>
    </source>
</evidence>
<feature type="transmembrane region" description="Helical" evidence="6">
    <location>
        <begin position="77"/>
        <end position="95"/>
    </location>
</feature>
<organism evidence="7 8">
    <name type="scientific">Arthrobacter glacialis</name>
    <dbReference type="NCBI Taxonomy" id="1664"/>
    <lineage>
        <taxon>Bacteria</taxon>
        <taxon>Bacillati</taxon>
        <taxon>Actinomycetota</taxon>
        <taxon>Actinomycetes</taxon>
        <taxon>Micrococcales</taxon>
        <taxon>Micrococcaceae</taxon>
        <taxon>Arthrobacter</taxon>
    </lineage>
</organism>
<evidence type="ECO:0000256" key="1">
    <source>
        <dbReference type="ARBA" id="ARBA00004651"/>
    </source>
</evidence>
<dbReference type="EMBL" id="PPXC01000012">
    <property type="protein sequence ID" value="POH72652.1"/>
    <property type="molecule type" value="Genomic_DNA"/>
</dbReference>
<accession>A0A2S3ZUK2</accession>
<evidence type="ECO:0000313" key="8">
    <source>
        <dbReference type="Proteomes" id="UP000237061"/>
    </source>
</evidence>
<keyword evidence="5 6" id="KW-0472">Membrane</keyword>
<feature type="transmembrane region" description="Helical" evidence="6">
    <location>
        <begin position="126"/>
        <end position="148"/>
    </location>
</feature>
<keyword evidence="8" id="KW-1185">Reference proteome</keyword>
<gene>
    <name evidence="7" type="ORF">CVS27_14880</name>
</gene>
<keyword evidence="3 6" id="KW-0812">Transmembrane</keyword>
<dbReference type="Pfam" id="PF06081">
    <property type="entry name" value="ArAE_1"/>
    <property type="match status" value="1"/>
</dbReference>
<evidence type="ECO:0000256" key="5">
    <source>
        <dbReference type="ARBA" id="ARBA00023136"/>
    </source>
</evidence>
<dbReference type="AlphaFoldDB" id="A0A2S3ZUK2"/>
<comment type="subcellular location">
    <subcellularLocation>
        <location evidence="1">Cell membrane</location>
        <topology evidence="1">Multi-pass membrane protein</topology>
    </subcellularLocation>
</comment>
<dbReference type="GO" id="GO:0005886">
    <property type="term" value="C:plasma membrane"/>
    <property type="evidence" value="ECO:0007669"/>
    <property type="project" value="UniProtKB-SubCell"/>
</dbReference>
<keyword evidence="2" id="KW-1003">Cell membrane</keyword>
<protein>
    <submittedName>
        <fullName evidence="7">FUSC family protein</fullName>
    </submittedName>
</protein>
<evidence type="ECO:0000256" key="4">
    <source>
        <dbReference type="ARBA" id="ARBA00022989"/>
    </source>
</evidence>
<dbReference type="InterPro" id="IPR010343">
    <property type="entry name" value="ArAE_1"/>
</dbReference>
<name>A0A2S3ZUK2_ARTGL</name>
<evidence type="ECO:0000256" key="2">
    <source>
        <dbReference type="ARBA" id="ARBA00022475"/>
    </source>
</evidence>
<dbReference type="Proteomes" id="UP000237061">
    <property type="component" value="Unassembled WGS sequence"/>
</dbReference>
<evidence type="ECO:0000256" key="3">
    <source>
        <dbReference type="ARBA" id="ARBA00022692"/>
    </source>
</evidence>
<evidence type="ECO:0000313" key="7">
    <source>
        <dbReference type="EMBL" id="POH72652.1"/>
    </source>
</evidence>
<reference evidence="7 8" key="1">
    <citation type="submission" date="2018-01" db="EMBL/GenBank/DDBJ databases">
        <title>Arthrobacter sp. nov., from glaciers in China.</title>
        <authorList>
            <person name="Liu Q."/>
            <person name="Xin Y.-H."/>
        </authorList>
    </citation>
    <scope>NUCLEOTIDE SEQUENCE [LARGE SCALE GENOMIC DNA]</scope>
    <source>
        <strain evidence="7 8">HLT2-12-2</strain>
    </source>
</reference>
<sequence>MLLAAKTALAVGIAWWLAPLMPGVVDDYPYYAPLGVLVSMYPTFMGSVRTGLQTLYGLMLGILLGAGVLAFGTPNVISLSLAVGAGVLLAGLPLLGAGRDYIPVATLLVLIIGGSQGQAFSLGYGFQMVLGVLVGLMVNVTIFPPLALDAPQARIRRARTILIEQLDDAAAALRELWPPDHEEWASRGRLLEDAVGEVRAAVHEAAESQRANPRARLRSRHRILSDSYEDLALLENITFHVRDLSEVLAGAIWEGPLEVRLRDGLREPLGSCLSATADVLRAWDDGNAGPDVFDEAAKSLSSLTDAVAATPASDSASLAPGATVALDVRRILTALRRRLLPDNSAGEAV</sequence>
<feature type="transmembrane region" description="Helical" evidence="6">
    <location>
        <begin position="55"/>
        <end position="71"/>
    </location>
</feature>
<keyword evidence="4 6" id="KW-1133">Transmembrane helix</keyword>
<comment type="caution">
    <text evidence="7">The sequence shown here is derived from an EMBL/GenBank/DDBJ whole genome shotgun (WGS) entry which is preliminary data.</text>
</comment>
<proteinExistence type="predicted"/>